<dbReference type="EMBL" id="MPJD01000013">
    <property type="protein sequence ID" value="OKA26087.1"/>
    <property type="molecule type" value="Genomic_DNA"/>
</dbReference>
<feature type="transmembrane region" description="Helical" evidence="1">
    <location>
        <begin position="12"/>
        <end position="32"/>
    </location>
</feature>
<evidence type="ECO:0000313" key="5">
    <source>
        <dbReference type="Proteomes" id="UP000186677"/>
    </source>
</evidence>
<keyword evidence="1" id="KW-1133">Transmembrane helix</keyword>
<keyword evidence="1" id="KW-0472">Membrane</keyword>
<dbReference type="EMBL" id="MPJC01000022">
    <property type="protein sequence ID" value="OKA17953.1"/>
    <property type="molecule type" value="Genomic_DNA"/>
</dbReference>
<reference evidence="2 5" key="2">
    <citation type="submission" date="2016-11" db="EMBL/GenBank/DDBJ databases">
        <title>Draft genome of Pseudomonas versuta A4R1.5.</title>
        <authorList>
            <person name="See-Too W.-S."/>
        </authorList>
    </citation>
    <scope>NUCLEOTIDE SEQUENCE [LARGE SCALE GENOMIC DNA]</scope>
    <source>
        <strain evidence="2 5">A4R1.5</strain>
    </source>
</reference>
<comment type="caution">
    <text evidence="3">The sequence shown here is derived from an EMBL/GenBank/DDBJ whole genome shotgun (WGS) entry which is preliminary data.</text>
</comment>
<dbReference type="RefSeq" id="WP_060691549.1">
    <property type="nucleotide sequence ID" value="NZ_CP012676.1"/>
</dbReference>
<evidence type="ECO:0000313" key="4">
    <source>
        <dbReference type="Proteomes" id="UP000185990"/>
    </source>
</evidence>
<dbReference type="AlphaFoldDB" id="A0A0M5LVB6"/>
<reference evidence="3 4" key="1">
    <citation type="submission" date="2016-11" db="EMBL/GenBank/DDBJ databases">
        <title>Draft genome of Pseudomonas versuta A4R1.12.</title>
        <authorList>
            <person name="See-Too W.-S."/>
        </authorList>
    </citation>
    <scope>NUCLEOTIDE SEQUENCE [LARGE SCALE GENOMIC DNA]</scope>
    <source>
        <strain evidence="3 4">A4R1.12</strain>
    </source>
</reference>
<gene>
    <name evidence="2" type="ORF">BOH73_21175</name>
    <name evidence="3" type="ORF">BOH74_07100</name>
</gene>
<evidence type="ECO:0000313" key="3">
    <source>
        <dbReference type="EMBL" id="OKA26087.1"/>
    </source>
</evidence>
<accession>A0A0M5LVB6</accession>
<dbReference type="Proteomes" id="UP000185990">
    <property type="component" value="Unassembled WGS sequence"/>
</dbReference>
<evidence type="ECO:0000256" key="1">
    <source>
        <dbReference type="SAM" id="Phobius"/>
    </source>
</evidence>
<protein>
    <submittedName>
        <fullName evidence="3">Uncharacterized protein</fullName>
    </submittedName>
</protein>
<proteinExistence type="predicted"/>
<dbReference type="Proteomes" id="UP000186677">
    <property type="component" value="Unassembled WGS sequence"/>
</dbReference>
<keyword evidence="5" id="KW-1185">Reference proteome</keyword>
<accession>A0A1Q4KC45</accession>
<keyword evidence="1" id="KW-0812">Transmembrane</keyword>
<name>A0A0M5LVB6_9PSED</name>
<evidence type="ECO:0000313" key="2">
    <source>
        <dbReference type="EMBL" id="OKA17953.1"/>
    </source>
</evidence>
<dbReference type="KEGG" id="ppsy:AOC04_05705"/>
<organism evidence="3 4">
    <name type="scientific">Pseudomonas versuta</name>
    <dbReference type="NCBI Taxonomy" id="1788301"/>
    <lineage>
        <taxon>Bacteria</taxon>
        <taxon>Pseudomonadati</taxon>
        <taxon>Pseudomonadota</taxon>
        <taxon>Gammaproteobacteria</taxon>
        <taxon>Pseudomonadales</taxon>
        <taxon>Pseudomonadaceae</taxon>
        <taxon>Pseudomonas</taxon>
    </lineage>
</organism>
<sequence>MYVKNIKNHSSIITHCLYFIIAMSLALGLYFIQFNSQIDHLRARVQECDSSDAAPVPAPINPQLYNDEEYFLPDGLESQAPMFRPYKTVLQSDDLDQPEVAPSPEFQL</sequence>